<evidence type="ECO:0000313" key="2">
    <source>
        <dbReference type="EMBL" id="CAH0721706.1"/>
    </source>
</evidence>
<feature type="compositionally biased region" description="Polar residues" evidence="1">
    <location>
        <begin position="57"/>
        <end position="76"/>
    </location>
</feature>
<dbReference type="OrthoDB" id="6931906at2759"/>
<gene>
    <name evidence="2" type="ORF">BINO364_LOCUS7769</name>
</gene>
<proteinExistence type="predicted"/>
<sequence length="82" mass="8831">MVMTYLKRAPLLPMSSTEELRARVRGRRGRPSTGAVCNSRIDYGGPLPSRIIRPPRTSVSAPTPSTVYASGSSTLVATRRTG</sequence>
<protein>
    <submittedName>
        <fullName evidence="2">Uncharacterized protein</fullName>
    </submittedName>
</protein>
<accession>A0A8J9YBJ2</accession>
<keyword evidence="3" id="KW-1185">Reference proteome</keyword>
<feature type="region of interest" description="Disordered" evidence="1">
    <location>
        <begin position="20"/>
        <end position="82"/>
    </location>
</feature>
<dbReference type="AlphaFoldDB" id="A0A8J9YBJ2"/>
<reference evidence="2" key="1">
    <citation type="submission" date="2021-12" db="EMBL/GenBank/DDBJ databases">
        <authorList>
            <person name="Martin H S."/>
        </authorList>
    </citation>
    <scope>NUCLEOTIDE SEQUENCE</scope>
</reference>
<organism evidence="2 3">
    <name type="scientific">Brenthis ino</name>
    <name type="common">lesser marbled fritillary</name>
    <dbReference type="NCBI Taxonomy" id="405034"/>
    <lineage>
        <taxon>Eukaryota</taxon>
        <taxon>Metazoa</taxon>
        <taxon>Ecdysozoa</taxon>
        <taxon>Arthropoda</taxon>
        <taxon>Hexapoda</taxon>
        <taxon>Insecta</taxon>
        <taxon>Pterygota</taxon>
        <taxon>Neoptera</taxon>
        <taxon>Endopterygota</taxon>
        <taxon>Lepidoptera</taxon>
        <taxon>Glossata</taxon>
        <taxon>Ditrysia</taxon>
        <taxon>Papilionoidea</taxon>
        <taxon>Nymphalidae</taxon>
        <taxon>Heliconiinae</taxon>
        <taxon>Argynnini</taxon>
        <taxon>Brenthis</taxon>
    </lineage>
</organism>
<dbReference type="Proteomes" id="UP000838878">
    <property type="component" value="Chromosome 2"/>
</dbReference>
<evidence type="ECO:0000256" key="1">
    <source>
        <dbReference type="SAM" id="MobiDB-lite"/>
    </source>
</evidence>
<evidence type="ECO:0000313" key="3">
    <source>
        <dbReference type="Proteomes" id="UP000838878"/>
    </source>
</evidence>
<dbReference type="EMBL" id="OV170222">
    <property type="protein sequence ID" value="CAH0721706.1"/>
    <property type="molecule type" value="Genomic_DNA"/>
</dbReference>
<name>A0A8J9YBJ2_9NEOP</name>
<feature type="non-terminal residue" evidence="2">
    <location>
        <position position="82"/>
    </location>
</feature>